<organism evidence="2 3">
    <name type="scientific">Haemaphysalis longicornis</name>
    <name type="common">Bush tick</name>
    <dbReference type="NCBI Taxonomy" id="44386"/>
    <lineage>
        <taxon>Eukaryota</taxon>
        <taxon>Metazoa</taxon>
        <taxon>Ecdysozoa</taxon>
        <taxon>Arthropoda</taxon>
        <taxon>Chelicerata</taxon>
        <taxon>Arachnida</taxon>
        <taxon>Acari</taxon>
        <taxon>Parasitiformes</taxon>
        <taxon>Ixodida</taxon>
        <taxon>Ixodoidea</taxon>
        <taxon>Ixodidae</taxon>
        <taxon>Haemaphysalinae</taxon>
        <taxon>Haemaphysalis</taxon>
    </lineage>
</organism>
<name>A0A9J6H2W8_HAELO</name>
<feature type="compositionally biased region" description="Low complexity" evidence="1">
    <location>
        <begin position="286"/>
        <end position="299"/>
    </location>
</feature>
<feature type="compositionally biased region" description="Polar residues" evidence="1">
    <location>
        <begin position="336"/>
        <end position="347"/>
    </location>
</feature>
<dbReference type="Proteomes" id="UP000821853">
    <property type="component" value="Chromosome 9"/>
</dbReference>
<evidence type="ECO:0000313" key="3">
    <source>
        <dbReference type="Proteomes" id="UP000821853"/>
    </source>
</evidence>
<evidence type="ECO:0000313" key="2">
    <source>
        <dbReference type="EMBL" id="KAH9381060.1"/>
    </source>
</evidence>
<dbReference type="VEuPathDB" id="VectorBase:HLOH_049871"/>
<reference evidence="2 3" key="1">
    <citation type="journal article" date="2020" name="Cell">
        <title>Large-Scale Comparative Analyses of Tick Genomes Elucidate Their Genetic Diversity and Vector Capacities.</title>
        <authorList>
            <consortium name="Tick Genome and Microbiome Consortium (TIGMIC)"/>
            <person name="Jia N."/>
            <person name="Wang J."/>
            <person name="Shi W."/>
            <person name="Du L."/>
            <person name="Sun Y."/>
            <person name="Zhan W."/>
            <person name="Jiang J.F."/>
            <person name="Wang Q."/>
            <person name="Zhang B."/>
            <person name="Ji P."/>
            <person name="Bell-Sakyi L."/>
            <person name="Cui X.M."/>
            <person name="Yuan T.T."/>
            <person name="Jiang B.G."/>
            <person name="Yang W.F."/>
            <person name="Lam T.T."/>
            <person name="Chang Q.C."/>
            <person name="Ding S.J."/>
            <person name="Wang X.J."/>
            <person name="Zhu J.G."/>
            <person name="Ruan X.D."/>
            <person name="Zhao L."/>
            <person name="Wei J.T."/>
            <person name="Ye R.Z."/>
            <person name="Que T.C."/>
            <person name="Du C.H."/>
            <person name="Zhou Y.H."/>
            <person name="Cheng J.X."/>
            <person name="Dai P.F."/>
            <person name="Guo W.B."/>
            <person name="Han X.H."/>
            <person name="Huang E.J."/>
            <person name="Li L.F."/>
            <person name="Wei W."/>
            <person name="Gao Y.C."/>
            <person name="Liu J.Z."/>
            <person name="Shao H.Z."/>
            <person name="Wang X."/>
            <person name="Wang C.C."/>
            <person name="Yang T.C."/>
            <person name="Huo Q.B."/>
            <person name="Li W."/>
            <person name="Chen H.Y."/>
            <person name="Chen S.E."/>
            <person name="Zhou L.G."/>
            <person name="Ni X.B."/>
            <person name="Tian J.H."/>
            <person name="Sheng Y."/>
            <person name="Liu T."/>
            <person name="Pan Y.S."/>
            <person name="Xia L.Y."/>
            <person name="Li J."/>
            <person name="Zhao F."/>
            <person name="Cao W.C."/>
        </authorList>
    </citation>
    <scope>NUCLEOTIDE SEQUENCE [LARGE SCALE GENOMIC DNA]</scope>
    <source>
        <strain evidence="2">HaeL-2018</strain>
    </source>
</reference>
<sequence>MTRLKSVINSAERTGANIKIHTDDPYEKLSFYVAVCTSTFNTRDASKSDSAAVVRFMSQLGLSLSSPPPPGSPSTRDQLLSLHVELAFGYGLSAIMIIRPRPYNSLHVAFNGRMMQAALTRGTDPGYATNLAGVAGVTATTSLIASRTTVYSKMRVAVTSGTMQLAKPTVPAPLVVVQVKDVRFVGPSTMAFADAVEAKTPYKRSATLYHPDLLVSVVKSVWVELNEAELFLWTSWHVVDEVVPFADPPDARMGLFTDAFSTTIGDSLVQLVDNWCQLTFFSKKISSPKTASSSGSSASRQRRHDTPSLIRGRRRSPAERRGGGVGSSRGRRRGVTSASADIAQTPTPRRLLADADGWPTVGVGVVLHGRRQLGRHGVGRPNRPMVGLV</sequence>
<dbReference type="EMBL" id="JABSTR010000011">
    <property type="protein sequence ID" value="KAH9381060.1"/>
    <property type="molecule type" value="Genomic_DNA"/>
</dbReference>
<dbReference type="OrthoDB" id="6526529at2759"/>
<protein>
    <submittedName>
        <fullName evidence="2">Uncharacterized protein</fullName>
    </submittedName>
</protein>
<dbReference type="AlphaFoldDB" id="A0A9J6H2W8"/>
<proteinExistence type="predicted"/>
<keyword evidence="3" id="KW-1185">Reference proteome</keyword>
<gene>
    <name evidence="2" type="ORF">HPB48_016669</name>
</gene>
<evidence type="ECO:0000256" key="1">
    <source>
        <dbReference type="SAM" id="MobiDB-lite"/>
    </source>
</evidence>
<comment type="caution">
    <text evidence="2">The sequence shown here is derived from an EMBL/GenBank/DDBJ whole genome shotgun (WGS) entry which is preliminary data.</text>
</comment>
<feature type="region of interest" description="Disordered" evidence="1">
    <location>
        <begin position="286"/>
        <end position="355"/>
    </location>
</feature>
<accession>A0A9J6H2W8</accession>